<dbReference type="InterPro" id="IPR011549">
    <property type="entry name" value="RibD_C"/>
</dbReference>
<dbReference type="GO" id="GO:0008835">
    <property type="term" value="F:diaminohydroxyphosphoribosylaminopyrimidine deaminase activity"/>
    <property type="evidence" value="ECO:0007669"/>
    <property type="project" value="UniProtKB-EC"/>
</dbReference>
<dbReference type="OrthoDB" id="9800865at2"/>
<dbReference type="InterPro" id="IPR050765">
    <property type="entry name" value="Riboflavin_Biosynth_HTPR"/>
</dbReference>
<feature type="binding site" evidence="15">
    <location>
        <position position="190"/>
    </location>
    <ligand>
        <name>substrate</name>
    </ligand>
</feature>
<dbReference type="Pfam" id="PF01872">
    <property type="entry name" value="RibD_C"/>
    <property type="match status" value="1"/>
</dbReference>
<dbReference type="InterPro" id="IPR002125">
    <property type="entry name" value="CMP_dCMP_dom"/>
</dbReference>
<sequence length="372" mass="39173">MMNPHEIDLLHMRRALELAGRGQGSVEPNPLVGCVIARGTDVLAEGWHQKFGGPHAEVEALRHTAGVDLTGATLYVTLEPCSHHGKTPPCADAIIAAGIGRVAAAISDPFPAVDGEGFRRLREAGIEVEVGLAADEARQLLAPFAKRETTGRPWMIAKWAMTLDGKIASRTGSSRWISNALSRAVVHQLRGRVDAVLVGRGTAAADDPLLTSRPPGPRTATRIVIDSLAAMPLDSRLVQTADEAPVLLAVGPAAPAEKLAQLRQAGVEVLQCDAAEPSARLENLLDELGRRRMTNVLVEGGAALLGSLFDLGQIDEAHVFVAPQLIGGAAAPSPLGGVGLEQMPGAIRLLDPVTELLDGDIYLHGRLARPEV</sequence>
<dbReference type="InterPro" id="IPR024072">
    <property type="entry name" value="DHFR-like_dom_sf"/>
</dbReference>
<dbReference type="PROSITE" id="PS51747">
    <property type="entry name" value="CYT_DCMP_DEAMINASES_2"/>
    <property type="match status" value="1"/>
</dbReference>
<dbReference type="Proteomes" id="UP000317648">
    <property type="component" value="Chromosome"/>
</dbReference>
<evidence type="ECO:0000256" key="4">
    <source>
        <dbReference type="ARBA" id="ARBA00005259"/>
    </source>
</evidence>
<comment type="catalytic activity">
    <reaction evidence="13">
        <text>2,5-diamino-6-hydroxy-4-(5-phosphoribosylamino)-pyrimidine + H2O + H(+) = 5-amino-6-(5-phospho-D-ribosylamino)uracil + NH4(+)</text>
        <dbReference type="Rhea" id="RHEA:21868"/>
        <dbReference type="ChEBI" id="CHEBI:15377"/>
        <dbReference type="ChEBI" id="CHEBI:15378"/>
        <dbReference type="ChEBI" id="CHEBI:28938"/>
        <dbReference type="ChEBI" id="CHEBI:58453"/>
        <dbReference type="ChEBI" id="CHEBI:58614"/>
        <dbReference type="EC" id="3.5.4.26"/>
    </reaction>
</comment>
<evidence type="ECO:0000256" key="9">
    <source>
        <dbReference type="ARBA" id="ARBA00022833"/>
    </source>
</evidence>
<evidence type="ECO:0000256" key="13">
    <source>
        <dbReference type="PIRNR" id="PIRNR006769"/>
    </source>
</evidence>
<feature type="binding site" evidence="15">
    <location>
        <position position="160"/>
    </location>
    <ligand>
        <name>NADP(+)</name>
        <dbReference type="ChEBI" id="CHEBI:58349"/>
    </ligand>
</feature>
<dbReference type="InterPro" id="IPR016192">
    <property type="entry name" value="APOBEC/CMP_deaminase_Zn-bd"/>
</dbReference>
<keyword evidence="9 13" id="KW-0862">Zinc</keyword>
<dbReference type="Gene3D" id="3.40.430.10">
    <property type="entry name" value="Dihydrofolate Reductase, subunit A"/>
    <property type="match status" value="1"/>
</dbReference>
<evidence type="ECO:0000256" key="5">
    <source>
        <dbReference type="ARBA" id="ARBA00007417"/>
    </source>
</evidence>
<evidence type="ECO:0000256" key="2">
    <source>
        <dbReference type="ARBA" id="ARBA00004882"/>
    </source>
</evidence>
<dbReference type="PIRSF" id="PIRSF006769">
    <property type="entry name" value="RibD"/>
    <property type="match status" value="1"/>
</dbReference>
<dbReference type="PANTHER" id="PTHR38011:SF7">
    <property type="entry name" value="2,5-DIAMINO-6-RIBOSYLAMINO-4(3H)-PYRIMIDINONE 5'-PHOSPHATE REDUCTASE"/>
    <property type="match status" value="1"/>
</dbReference>
<dbReference type="GO" id="GO:0009231">
    <property type="term" value="P:riboflavin biosynthetic process"/>
    <property type="evidence" value="ECO:0007669"/>
    <property type="project" value="UniProtKB-UniPathway"/>
</dbReference>
<feature type="binding site" evidence="16">
    <location>
        <position position="55"/>
    </location>
    <ligand>
        <name>Zn(2+)</name>
        <dbReference type="ChEBI" id="CHEBI:29105"/>
        <note>catalytic</note>
    </ligand>
</feature>
<dbReference type="FunFam" id="3.40.140.10:FF:000025">
    <property type="entry name" value="Riboflavin biosynthesis protein RibD"/>
    <property type="match status" value="1"/>
</dbReference>
<comment type="cofactor">
    <cofactor evidence="13 16">
        <name>Zn(2+)</name>
        <dbReference type="ChEBI" id="CHEBI:29105"/>
    </cofactor>
    <text evidence="13 16">Binds 1 zinc ion.</text>
</comment>
<feature type="binding site" evidence="15">
    <location>
        <position position="206"/>
    </location>
    <ligand>
        <name>substrate</name>
    </ligand>
</feature>
<keyword evidence="10 13" id="KW-0521">NADP</keyword>
<accession>A0A518DQV6</accession>
<feature type="binding site" evidence="15">
    <location>
        <position position="213"/>
    </location>
    <ligand>
        <name>substrate</name>
    </ligand>
</feature>
<dbReference type="KEGG" id="lcre:Pla8534_19900"/>
<organism evidence="18 19">
    <name type="scientific">Lignipirellula cremea</name>
    <dbReference type="NCBI Taxonomy" id="2528010"/>
    <lineage>
        <taxon>Bacteria</taxon>
        <taxon>Pseudomonadati</taxon>
        <taxon>Planctomycetota</taxon>
        <taxon>Planctomycetia</taxon>
        <taxon>Pirellulales</taxon>
        <taxon>Pirellulaceae</taxon>
        <taxon>Lignipirellula</taxon>
    </lineage>
</organism>
<keyword evidence="8 13" id="KW-0378">Hydrolase</keyword>
<dbReference type="InterPro" id="IPR002734">
    <property type="entry name" value="RibDG_C"/>
</dbReference>
<keyword evidence="19" id="KW-1185">Reference proteome</keyword>
<dbReference type="AlphaFoldDB" id="A0A518DQV6"/>
<evidence type="ECO:0000256" key="7">
    <source>
        <dbReference type="ARBA" id="ARBA00022723"/>
    </source>
</evidence>
<evidence type="ECO:0000256" key="15">
    <source>
        <dbReference type="PIRSR" id="PIRSR006769-2"/>
    </source>
</evidence>
<dbReference type="SUPFAM" id="SSF53927">
    <property type="entry name" value="Cytidine deaminase-like"/>
    <property type="match status" value="1"/>
</dbReference>
<keyword evidence="6 13" id="KW-0686">Riboflavin biosynthesis</keyword>
<comment type="pathway">
    <text evidence="3 13">Cofactor biosynthesis; riboflavin biosynthesis; 5-amino-6-(D-ribitylamino)uracil from GTP: step 3/4.</text>
</comment>
<feature type="binding site" evidence="15">
    <location>
        <position position="227"/>
    </location>
    <ligand>
        <name>NADP(+)</name>
        <dbReference type="ChEBI" id="CHEBI:58349"/>
    </ligand>
</feature>
<dbReference type="RefSeq" id="WP_145052203.1">
    <property type="nucleotide sequence ID" value="NZ_CP036433.1"/>
</dbReference>
<comment type="similarity">
    <text evidence="4 13">In the N-terminal section; belongs to the cytidine and deoxycytidylate deaminase family.</text>
</comment>
<dbReference type="PROSITE" id="PS00903">
    <property type="entry name" value="CYT_DCMP_DEAMINASES_1"/>
    <property type="match status" value="1"/>
</dbReference>
<keyword evidence="11 13" id="KW-0560">Oxidoreductase</keyword>
<dbReference type="NCBIfam" id="TIGR00326">
    <property type="entry name" value="eubact_ribD"/>
    <property type="match status" value="1"/>
</dbReference>
<dbReference type="EMBL" id="CP036433">
    <property type="protein sequence ID" value="QDU94202.1"/>
    <property type="molecule type" value="Genomic_DNA"/>
</dbReference>
<dbReference type="Pfam" id="PF00383">
    <property type="entry name" value="dCMP_cyt_deam_1"/>
    <property type="match status" value="1"/>
</dbReference>
<gene>
    <name evidence="18" type="primary">ribD</name>
    <name evidence="18" type="ORF">Pla8534_19900</name>
</gene>
<feature type="binding site" evidence="15">
    <location>
        <position position="210"/>
    </location>
    <ligand>
        <name>substrate</name>
    </ligand>
</feature>
<comment type="function">
    <text evidence="1 13">Converts 2,5-diamino-6-(ribosylamino)-4(3h)-pyrimidinone 5'-phosphate into 5-amino-6-(ribosylamino)-2,4(1h,3h)-pyrimidinedione 5'-phosphate.</text>
</comment>
<dbReference type="PANTHER" id="PTHR38011">
    <property type="entry name" value="DIHYDROFOLATE REDUCTASE FAMILY PROTEIN (AFU_ORTHOLOGUE AFUA_8G06820)"/>
    <property type="match status" value="1"/>
</dbReference>
<feature type="binding site" evidence="15">
    <location>
        <begin position="301"/>
        <end position="307"/>
    </location>
    <ligand>
        <name>NADP(+)</name>
        <dbReference type="ChEBI" id="CHEBI:58349"/>
    </ligand>
</feature>
<feature type="binding site" evidence="15">
    <location>
        <position position="176"/>
    </location>
    <ligand>
        <name>NADP(+)</name>
        <dbReference type="ChEBI" id="CHEBI:58349"/>
    </ligand>
</feature>
<comment type="pathway">
    <text evidence="2 13">Cofactor biosynthesis; riboflavin biosynthesis; 5-amino-6-(D-ribitylamino)uracil from GTP: step 2/4.</text>
</comment>
<dbReference type="Gene3D" id="3.40.140.10">
    <property type="entry name" value="Cytidine Deaminase, domain 2"/>
    <property type="match status" value="1"/>
</dbReference>
<evidence type="ECO:0000256" key="10">
    <source>
        <dbReference type="ARBA" id="ARBA00022857"/>
    </source>
</evidence>
<dbReference type="CDD" id="cd01284">
    <property type="entry name" value="Riboflavin_deaminase-reductase"/>
    <property type="match status" value="1"/>
</dbReference>
<reference evidence="18 19" key="1">
    <citation type="submission" date="2019-02" db="EMBL/GenBank/DDBJ databases">
        <title>Deep-cultivation of Planctomycetes and their phenomic and genomic characterization uncovers novel biology.</title>
        <authorList>
            <person name="Wiegand S."/>
            <person name="Jogler M."/>
            <person name="Boedeker C."/>
            <person name="Pinto D."/>
            <person name="Vollmers J."/>
            <person name="Rivas-Marin E."/>
            <person name="Kohn T."/>
            <person name="Peeters S.H."/>
            <person name="Heuer A."/>
            <person name="Rast P."/>
            <person name="Oberbeckmann S."/>
            <person name="Bunk B."/>
            <person name="Jeske O."/>
            <person name="Meyerdierks A."/>
            <person name="Storesund J.E."/>
            <person name="Kallscheuer N."/>
            <person name="Luecker S."/>
            <person name="Lage O.M."/>
            <person name="Pohl T."/>
            <person name="Merkel B.J."/>
            <person name="Hornburger P."/>
            <person name="Mueller R.-W."/>
            <person name="Bruemmer F."/>
            <person name="Labrenz M."/>
            <person name="Spormann A.M."/>
            <person name="Op den Camp H."/>
            <person name="Overmann J."/>
            <person name="Amann R."/>
            <person name="Jetten M.S.M."/>
            <person name="Mascher T."/>
            <person name="Medema M.H."/>
            <person name="Devos D.P."/>
            <person name="Kaster A.-K."/>
            <person name="Ovreas L."/>
            <person name="Rohde M."/>
            <person name="Galperin M.Y."/>
            <person name="Jogler C."/>
        </authorList>
    </citation>
    <scope>NUCLEOTIDE SEQUENCE [LARGE SCALE GENOMIC DNA]</scope>
    <source>
        <strain evidence="18 19">Pla85_3_4</strain>
    </source>
</reference>
<feature type="domain" description="CMP/dCMP-type deaminase" evidence="17">
    <location>
        <begin position="6"/>
        <end position="128"/>
    </location>
</feature>
<dbReference type="InterPro" id="IPR004794">
    <property type="entry name" value="Eubact_RibD"/>
</dbReference>
<comment type="similarity">
    <text evidence="5 13">In the C-terminal section; belongs to the HTP reductase family.</text>
</comment>
<feature type="binding site" evidence="15">
    <location>
        <position position="202"/>
    </location>
    <ligand>
        <name>NADP(+)</name>
        <dbReference type="ChEBI" id="CHEBI:58349"/>
    </ligand>
</feature>
<dbReference type="UniPathway" id="UPA00275">
    <property type="reaction ID" value="UER00401"/>
</dbReference>
<feature type="binding site" evidence="16">
    <location>
        <position position="81"/>
    </location>
    <ligand>
        <name>Zn(2+)</name>
        <dbReference type="ChEBI" id="CHEBI:29105"/>
        <note>catalytic</note>
    </ligand>
</feature>
<feature type="binding site" evidence="16">
    <location>
        <position position="90"/>
    </location>
    <ligand>
        <name>Zn(2+)</name>
        <dbReference type="ChEBI" id="CHEBI:29105"/>
        <note>catalytic</note>
    </ligand>
</feature>
<dbReference type="EC" id="1.1.1.193" evidence="13"/>
<evidence type="ECO:0000259" key="17">
    <source>
        <dbReference type="PROSITE" id="PS51747"/>
    </source>
</evidence>
<dbReference type="GO" id="GO:0050661">
    <property type="term" value="F:NADP binding"/>
    <property type="evidence" value="ECO:0007669"/>
    <property type="project" value="InterPro"/>
</dbReference>
<evidence type="ECO:0000256" key="12">
    <source>
        <dbReference type="ARBA" id="ARBA00023268"/>
    </source>
</evidence>
<keyword evidence="12" id="KW-0511">Multifunctional enzyme</keyword>
<dbReference type="NCBIfam" id="TIGR00227">
    <property type="entry name" value="ribD_Cterm"/>
    <property type="match status" value="1"/>
</dbReference>
<evidence type="ECO:0000256" key="16">
    <source>
        <dbReference type="PIRSR" id="PIRSR006769-3"/>
    </source>
</evidence>
<name>A0A518DQV6_9BACT</name>
<evidence type="ECO:0000313" key="19">
    <source>
        <dbReference type="Proteomes" id="UP000317648"/>
    </source>
</evidence>
<evidence type="ECO:0000256" key="14">
    <source>
        <dbReference type="PIRSR" id="PIRSR006769-1"/>
    </source>
</evidence>
<evidence type="ECO:0000313" key="18">
    <source>
        <dbReference type="EMBL" id="QDU94202.1"/>
    </source>
</evidence>
<keyword evidence="7 13" id="KW-0479">Metal-binding</keyword>
<dbReference type="InterPro" id="IPR016193">
    <property type="entry name" value="Cytidine_deaminase-like"/>
</dbReference>
<comment type="catalytic activity">
    <reaction evidence="13">
        <text>5-amino-6-(5-phospho-D-ribitylamino)uracil + NADP(+) = 5-amino-6-(5-phospho-D-ribosylamino)uracil + NADPH + H(+)</text>
        <dbReference type="Rhea" id="RHEA:17845"/>
        <dbReference type="ChEBI" id="CHEBI:15378"/>
        <dbReference type="ChEBI" id="CHEBI:57783"/>
        <dbReference type="ChEBI" id="CHEBI:58349"/>
        <dbReference type="ChEBI" id="CHEBI:58421"/>
        <dbReference type="ChEBI" id="CHEBI:58453"/>
        <dbReference type="EC" id="1.1.1.193"/>
    </reaction>
</comment>
<evidence type="ECO:0000256" key="11">
    <source>
        <dbReference type="ARBA" id="ARBA00023002"/>
    </source>
</evidence>
<evidence type="ECO:0000256" key="6">
    <source>
        <dbReference type="ARBA" id="ARBA00022619"/>
    </source>
</evidence>
<evidence type="ECO:0000256" key="1">
    <source>
        <dbReference type="ARBA" id="ARBA00002151"/>
    </source>
</evidence>
<dbReference type="GO" id="GO:0008703">
    <property type="term" value="F:5-amino-6-(5-phosphoribosylamino)uracil reductase activity"/>
    <property type="evidence" value="ECO:0007669"/>
    <property type="project" value="UniProtKB-EC"/>
</dbReference>
<feature type="binding site" evidence="15">
    <location>
        <position position="299"/>
    </location>
    <ligand>
        <name>substrate</name>
    </ligand>
</feature>
<evidence type="ECO:0000256" key="3">
    <source>
        <dbReference type="ARBA" id="ARBA00004910"/>
    </source>
</evidence>
<protein>
    <recommendedName>
        <fullName evidence="13">Riboflavin biosynthesis protein RibD</fullName>
    </recommendedName>
    <domain>
        <recommendedName>
            <fullName evidence="13">Diaminohydroxyphosphoribosylaminopyrimidine deaminase</fullName>
            <shortName evidence="13">DRAP deaminase</shortName>
            <ecNumber evidence="13">3.5.4.26</ecNumber>
        </recommendedName>
        <alternativeName>
            <fullName evidence="13">Riboflavin-specific deaminase</fullName>
        </alternativeName>
    </domain>
    <domain>
        <recommendedName>
            <fullName evidence="13">5-amino-6-(5-phosphoribosylamino)uracil reductase</fullName>
            <ecNumber evidence="13">1.1.1.193</ecNumber>
        </recommendedName>
        <alternativeName>
            <fullName evidence="13">HTP reductase</fullName>
        </alternativeName>
    </domain>
</protein>
<dbReference type="EC" id="3.5.4.26" evidence="13"/>
<dbReference type="GO" id="GO:0008270">
    <property type="term" value="F:zinc ion binding"/>
    <property type="evidence" value="ECO:0007669"/>
    <property type="project" value="InterPro"/>
</dbReference>
<feature type="active site" description="Proton donor" evidence="14">
    <location>
        <position position="57"/>
    </location>
</feature>
<dbReference type="SUPFAM" id="SSF53597">
    <property type="entry name" value="Dihydrofolate reductase-like"/>
    <property type="match status" value="1"/>
</dbReference>
<proteinExistence type="inferred from homology"/>
<evidence type="ECO:0000256" key="8">
    <source>
        <dbReference type="ARBA" id="ARBA00022801"/>
    </source>
</evidence>
<feature type="binding site" evidence="15">
    <location>
        <position position="174"/>
    </location>
    <ligand>
        <name>substrate</name>
    </ligand>
</feature>